<dbReference type="Gene3D" id="1.25.40.20">
    <property type="entry name" value="Ankyrin repeat-containing domain"/>
    <property type="match status" value="1"/>
</dbReference>
<dbReference type="PaxDb" id="2903-EOD29628"/>
<feature type="repeat" description="ANK" evidence="3">
    <location>
        <begin position="111"/>
        <end position="136"/>
    </location>
</feature>
<evidence type="ECO:0000313" key="5">
    <source>
        <dbReference type="EnsemblProtists" id="EOD29628"/>
    </source>
</evidence>
<feature type="region of interest" description="Disordered" evidence="4">
    <location>
        <begin position="40"/>
        <end position="60"/>
    </location>
</feature>
<organism evidence="5 6">
    <name type="scientific">Emiliania huxleyi (strain CCMP1516)</name>
    <dbReference type="NCBI Taxonomy" id="280463"/>
    <lineage>
        <taxon>Eukaryota</taxon>
        <taxon>Haptista</taxon>
        <taxon>Haptophyta</taxon>
        <taxon>Prymnesiophyceae</taxon>
        <taxon>Isochrysidales</taxon>
        <taxon>Noelaerhabdaceae</taxon>
        <taxon>Emiliania</taxon>
    </lineage>
</organism>
<dbReference type="InterPro" id="IPR036770">
    <property type="entry name" value="Ankyrin_rpt-contain_sf"/>
</dbReference>
<feature type="compositionally biased region" description="Basic and acidic residues" evidence="4">
    <location>
        <begin position="310"/>
        <end position="319"/>
    </location>
</feature>
<evidence type="ECO:0000256" key="2">
    <source>
        <dbReference type="ARBA" id="ARBA00023043"/>
    </source>
</evidence>
<dbReference type="PROSITE" id="PS50088">
    <property type="entry name" value="ANK_REPEAT"/>
    <property type="match status" value="2"/>
</dbReference>
<dbReference type="PANTHER" id="PTHR24173:SF74">
    <property type="entry name" value="ANKYRIN REPEAT DOMAIN-CONTAINING PROTEIN 16"/>
    <property type="match status" value="1"/>
</dbReference>
<evidence type="ECO:0000256" key="1">
    <source>
        <dbReference type="ARBA" id="ARBA00022737"/>
    </source>
</evidence>
<keyword evidence="6" id="KW-1185">Reference proteome</keyword>
<feature type="region of interest" description="Disordered" evidence="4">
    <location>
        <begin position="267"/>
        <end position="372"/>
    </location>
</feature>
<dbReference type="SUPFAM" id="SSF48403">
    <property type="entry name" value="Ankyrin repeat"/>
    <property type="match status" value="1"/>
</dbReference>
<sequence length="372" mass="39381">MGGTCSRVDEQPRAPPVSPKPIYRGGLSVDIPCETAVAGSPALSQGSIPSSSSPTSHPSMYQRRVFPAELREEWLEVLSVDDCSRRSARASRLLAARPEVVRGSPWWWTDDTGSLLHVAAERGDASLLRVILDAGAPDLPLALDADGQAALHVAVANGHLDAARVLVEVAAAQSGGCTALTLPDKYRMTPFHLACENGDVAMASFLLEQLALLPGLSTQEVAELRRGSANFLAQRGQHARVVALLDSVRSRLSEVSFLTQRSRDSWVSAISPPRTPGGDSLNSSMGGSFHSRWGSSLPTIVSGRNSSQRPRSDASDGDHNSASPSPVPAAACLSLSLDGTAPPLLPALPPTAEALSRLEEETTRPARRLAFR</sequence>
<dbReference type="GeneID" id="17274903"/>
<feature type="repeat" description="ANK" evidence="3">
    <location>
        <begin position="146"/>
        <end position="171"/>
    </location>
</feature>
<name>A0A0D3K1J3_EMIH1</name>
<reference evidence="5" key="2">
    <citation type="submission" date="2024-10" db="UniProtKB">
        <authorList>
            <consortium name="EnsemblProtists"/>
        </authorList>
    </citation>
    <scope>IDENTIFICATION</scope>
</reference>
<protein>
    <submittedName>
        <fullName evidence="5">Uncharacterized protein</fullName>
    </submittedName>
</protein>
<feature type="compositionally biased region" description="Low complexity" evidence="4">
    <location>
        <begin position="40"/>
        <end position="59"/>
    </location>
</feature>
<feature type="region of interest" description="Disordered" evidence="4">
    <location>
        <begin position="1"/>
        <end position="23"/>
    </location>
</feature>
<dbReference type="InterPro" id="IPR002110">
    <property type="entry name" value="Ankyrin_rpt"/>
</dbReference>
<evidence type="ECO:0000313" key="6">
    <source>
        <dbReference type="Proteomes" id="UP000013827"/>
    </source>
</evidence>
<reference evidence="6" key="1">
    <citation type="journal article" date="2013" name="Nature">
        <title>Pan genome of the phytoplankton Emiliania underpins its global distribution.</title>
        <authorList>
            <person name="Read B.A."/>
            <person name="Kegel J."/>
            <person name="Klute M.J."/>
            <person name="Kuo A."/>
            <person name="Lefebvre S.C."/>
            <person name="Maumus F."/>
            <person name="Mayer C."/>
            <person name="Miller J."/>
            <person name="Monier A."/>
            <person name="Salamov A."/>
            <person name="Young J."/>
            <person name="Aguilar M."/>
            <person name="Claverie J.M."/>
            <person name="Frickenhaus S."/>
            <person name="Gonzalez K."/>
            <person name="Herman E.K."/>
            <person name="Lin Y.C."/>
            <person name="Napier J."/>
            <person name="Ogata H."/>
            <person name="Sarno A.F."/>
            <person name="Shmutz J."/>
            <person name="Schroeder D."/>
            <person name="de Vargas C."/>
            <person name="Verret F."/>
            <person name="von Dassow P."/>
            <person name="Valentin K."/>
            <person name="Van de Peer Y."/>
            <person name="Wheeler G."/>
            <person name="Dacks J.B."/>
            <person name="Delwiche C.F."/>
            <person name="Dyhrman S.T."/>
            <person name="Glockner G."/>
            <person name="John U."/>
            <person name="Richards T."/>
            <person name="Worden A.Z."/>
            <person name="Zhang X."/>
            <person name="Grigoriev I.V."/>
            <person name="Allen A.E."/>
            <person name="Bidle K."/>
            <person name="Borodovsky M."/>
            <person name="Bowler C."/>
            <person name="Brownlee C."/>
            <person name="Cock J.M."/>
            <person name="Elias M."/>
            <person name="Gladyshev V.N."/>
            <person name="Groth M."/>
            <person name="Guda C."/>
            <person name="Hadaegh A."/>
            <person name="Iglesias-Rodriguez M.D."/>
            <person name="Jenkins J."/>
            <person name="Jones B.M."/>
            <person name="Lawson T."/>
            <person name="Leese F."/>
            <person name="Lindquist E."/>
            <person name="Lobanov A."/>
            <person name="Lomsadze A."/>
            <person name="Malik S.B."/>
            <person name="Marsh M.E."/>
            <person name="Mackinder L."/>
            <person name="Mock T."/>
            <person name="Mueller-Roeber B."/>
            <person name="Pagarete A."/>
            <person name="Parker M."/>
            <person name="Probert I."/>
            <person name="Quesneville H."/>
            <person name="Raines C."/>
            <person name="Rensing S.A."/>
            <person name="Riano-Pachon D.M."/>
            <person name="Richier S."/>
            <person name="Rokitta S."/>
            <person name="Shiraiwa Y."/>
            <person name="Soanes D.M."/>
            <person name="van der Giezen M."/>
            <person name="Wahlund T.M."/>
            <person name="Williams B."/>
            <person name="Wilson W."/>
            <person name="Wolfe G."/>
            <person name="Wurch L.L."/>
        </authorList>
    </citation>
    <scope>NUCLEOTIDE SEQUENCE</scope>
</reference>
<feature type="compositionally biased region" description="Polar residues" evidence="4">
    <location>
        <begin position="293"/>
        <end position="309"/>
    </location>
</feature>
<dbReference type="PROSITE" id="PS50297">
    <property type="entry name" value="ANK_REP_REGION"/>
    <property type="match status" value="2"/>
</dbReference>
<dbReference type="KEGG" id="ehx:EMIHUDRAFT_456746"/>
<dbReference type="PANTHER" id="PTHR24173">
    <property type="entry name" value="ANKYRIN REPEAT CONTAINING"/>
    <property type="match status" value="1"/>
</dbReference>
<accession>A0A0D3K1J3</accession>
<dbReference type="AlphaFoldDB" id="A0A0D3K1J3"/>
<proteinExistence type="predicted"/>
<keyword evidence="1" id="KW-0677">Repeat</keyword>
<dbReference type="RefSeq" id="XP_005782057.1">
    <property type="nucleotide sequence ID" value="XM_005782000.1"/>
</dbReference>
<evidence type="ECO:0000256" key="3">
    <source>
        <dbReference type="PROSITE-ProRule" id="PRU00023"/>
    </source>
</evidence>
<feature type="compositionally biased region" description="Low complexity" evidence="4">
    <location>
        <begin position="321"/>
        <end position="342"/>
    </location>
</feature>
<dbReference type="SMART" id="SM00248">
    <property type="entry name" value="ANK"/>
    <property type="match status" value="3"/>
</dbReference>
<dbReference type="STRING" id="2903.R1D2N4"/>
<dbReference type="Proteomes" id="UP000013827">
    <property type="component" value="Unassembled WGS sequence"/>
</dbReference>
<dbReference type="Pfam" id="PF12796">
    <property type="entry name" value="Ank_2"/>
    <property type="match status" value="1"/>
</dbReference>
<evidence type="ECO:0000256" key="4">
    <source>
        <dbReference type="SAM" id="MobiDB-lite"/>
    </source>
</evidence>
<keyword evidence="2 3" id="KW-0040">ANK repeat</keyword>
<dbReference type="EnsemblProtists" id="EOD29628">
    <property type="protein sequence ID" value="EOD29628"/>
    <property type="gene ID" value="EMIHUDRAFT_456746"/>
</dbReference>
<dbReference type="HOGENOM" id="CLU_744836_0_0_1"/>